<accession>A0A1H0EJR7</accession>
<comment type="subcellular location">
    <subcellularLocation>
        <location evidence="1">Cell envelope</location>
    </subcellularLocation>
</comment>
<name>A0A1H0EJR7_9BACT</name>
<dbReference type="RefSeq" id="WP_092065625.1">
    <property type="nucleotide sequence ID" value="NZ_FNIN01000008.1"/>
</dbReference>
<dbReference type="PANTHER" id="PTHR35936">
    <property type="entry name" value="MEMBRANE-BOUND LYTIC MUREIN TRANSGLYCOSYLASE F"/>
    <property type="match status" value="1"/>
</dbReference>
<feature type="chain" id="PRO_5011707544" evidence="5">
    <location>
        <begin position="21"/>
        <end position="271"/>
    </location>
</feature>
<evidence type="ECO:0000259" key="6">
    <source>
        <dbReference type="SMART" id="SM00062"/>
    </source>
</evidence>
<dbReference type="PROSITE" id="PS01039">
    <property type="entry name" value="SBP_BACTERIAL_3"/>
    <property type="match status" value="1"/>
</dbReference>
<feature type="domain" description="Ionotropic glutamate receptor C-terminal" evidence="7">
    <location>
        <begin position="39"/>
        <end position="262"/>
    </location>
</feature>
<dbReference type="AlphaFoldDB" id="A0A1H0EJR7"/>
<evidence type="ECO:0000256" key="3">
    <source>
        <dbReference type="ARBA" id="ARBA00022729"/>
    </source>
</evidence>
<dbReference type="InterPro" id="IPR001638">
    <property type="entry name" value="Solute-binding_3/MltF_N"/>
</dbReference>
<evidence type="ECO:0000313" key="8">
    <source>
        <dbReference type="EMBL" id="SDN82648.1"/>
    </source>
</evidence>
<dbReference type="OrthoDB" id="6192933at2"/>
<evidence type="ECO:0000256" key="4">
    <source>
        <dbReference type="RuleBase" id="RU003744"/>
    </source>
</evidence>
<dbReference type="InterPro" id="IPR018313">
    <property type="entry name" value="SBP_3_CS"/>
</dbReference>
<dbReference type="EMBL" id="FNIN01000008">
    <property type="protein sequence ID" value="SDN82648.1"/>
    <property type="molecule type" value="Genomic_DNA"/>
</dbReference>
<reference evidence="8 9" key="1">
    <citation type="submission" date="2016-10" db="EMBL/GenBank/DDBJ databases">
        <authorList>
            <person name="de Groot N.N."/>
        </authorList>
    </citation>
    <scope>NUCLEOTIDE SEQUENCE [LARGE SCALE GENOMIC DNA]</scope>
    <source>
        <strain evidence="8 9">DSM 15269</strain>
    </source>
</reference>
<dbReference type="CDD" id="cd13629">
    <property type="entry name" value="PBP2_Dsm1740"/>
    <property type="match status" value="1"/>
</dbReference>
<dbReference type="PANTHER" id="PTHR35936:SF38">
    <property type="entry name" value="GLUTAMINE-BINDING PERIPLASMIC PROTEIN"/>
    <property type="match status" value="1"/>
</dbReference>
<gene>
    <name evidence="8" type="ORF">SAMN04488516_10819</name>
</gene>
<proteinExistence type="inferred from homology"/>
<dbReference type="Gene3D" id="3.40.190.10">
    <property type="entry name" value="Periplasmic binding protein-like II"/>
    <property type="match status" value="2"/>
</dbReference>
<feature type="domain" description="Solute-binding protein family 3/N-terminal" evidence="6">
    <location>
        <begin position="39"/>
        <end position="263"/>
    </location>
</feature>
<dbReference type="SMART" id="SM00079">
    <property type="entry name" value="PBPe"/>
    <property type="match status" value="1"/>
</dbReference>
<dbReference type="GO" id="GO:0016020">
    <property type="term" value="C:membrane"/>
    <property type="evidence" value="ECO:0007669"/>
    <property type="project" value="InterPro"/>
</dbReference>
<keyword evidence="3 5" id="KW-0732">Signal</keyword>
<organism evidence="8 9">
    <name type="scientific">Desulfonauticus submarinus</name>
    <dbReference type="NCBI Taxonomy" id="206665"/>
    <lineage>
        <taxon>Bacteria</taxon>
        <taxon>Pseudomonadati</taxon>
        <taxon>Thermodesulfobacteriota</taxon>
        <taxon>Desulfovibrionia</taxon>
        <taxon>Desulfovibrionales</taxon>
        <taxon>Desulfonauticaceae</taxon>
        <taxon>Desulfonauticus</taxon>
    </lineage>
</organism>
<dbReference type="GO" id="GO:0015276">
    <property type="term" value="F:ligand-gated monoatomic ion channel activity"/>
    <property type="evidence" value="ECO:0007669"/>
    <property type="project" value="InterPro"/>
</dbReference>
<dbReference type="SUPFAM" id="SSF53850">
    <property type="entry name" value="Periplasmic binding protein-like II"/>
    <property type="match status" value="1"/>
</dbReference>
<comment type="similarity">
    <text evidence="2 4">Belongs to the bacterial solute-binding protein 3 family.</text>
</comment>
<dbReference type="InterPro" id="IPR001320">
    <property type="entry name" value="Iontro_rcpt_C"/>
</dbReference>
<dbReference type="SMART" id="SM00062">
    <property type="entry name" value="PBPb"/>
    <property type="match status" value="1"/>
</dbReference>
<evidence type="ECO:0000313" key="9">
    <source>
        <dbReference type="Proteomes" id="UP000199602"/>
    </source>
</evidence>
<evidence type="ECO:0000256" key="5">
    <source>
        <dbReference type="SAM" id="SignalP"/>
    </source>
</evidence>
<dbReference type="Proteomes" id="UP000199602">
    <property type="component" value="Unassembled WGS sequence"/>
</dbReference>
<dbReference type="Pfam" id="PF00497">
    <property type="entry name" value="SBP_bac_3"/>
    <property type="match status" value="1"/>
</dbReference>
<evidence type="ECO:0000259" key="7">
    <source>
        <dbReference type="SMART" id="SM00079"/>
    </source>
</evidence>
<dbReference type="STRING" id="206665.SAMN04488516_10819"/>
<keyword evidence="9" id="KW-1185">Reference proteome</keyword>
<evidence type="ECO:0000256" key="2">
    <source>
        <dbReference type="ARBA" id="ARBA00010333"/>
    </source>
</evidence>
<protein>
    <submittedName>
        <fullName evidence="8">Amino acid ABC transporter substrate-binding protein, PAAT family</fullName>
    </submittedName>
</protein>
<dbReference type="GO" id="GO:0030313">
    <property type="term" value="C:cell envelope"/>
    <property type="evidence" value="ECO:0007669"/>
    <property type="project" value="UniProtKB-SubCell"/>
</dbReference>
<sequence length="271" mass="30793">MRKVLFFLLAMCLMAGTVFGADAELAKKSTLEEILKRGELRVGFDAGYMPFEMTDKNGRYVGFDIDLAKEMAKAMGVKFVPVNTDFDGIIPALMTGKFDIIISGMTVTQQRNLQINFSDPYIVVGQSILLNKKLAGKIKSYKDLNNPKYTVVSRIGTTGEMAVKRYIPKAKYKSFDKEADGALEVLNGRADAFVYDFPFNVVFVAQHGEGKVVHLDKPFTYEPLAFGIRKGDPDFLNWLNNFLRQIKHDGRYERIYNKWMKGTDWFKKISE</sequence>
<feature type="signal peptide" evidence="5">
    <location>
        <begin position="1"/>
        <end position="20"/>
    </location>
</feature>
<evidence type="ECO:0000256" key="1">
    <source>
        <dbReference type="ARBA" id="ARBA00004196"/>
    </source>
</evidence>